<dbReference type="PANTHER" id="PTHR46211">
    <property type="entry name" value="GLYCEROPHOSPHORYL DIESTER PHOSPHODIESTERASE"/>
    <property type="match status" value="1"/>
</dbReference>
<comment type="caution">
    <text evidence="2">The sequence shown here is derived from an EMBL/GenBank/DDBJ whole genome shotgun (WGS) entry which is preliminary data.</text>
</comment>
<reference evidence="2 3" key="1">
    <citation type="submission" date="2018-10" db="EMBL/GenBank/DDBJ databases">
        <title>Draft genome sequence of Bacillus salarius IM0101, isolated from a hypersaline soil in Inner Mongolia, China.</title>
        <authorList>
            <person name="Yamprayoonswat W."/>
            <person name="Boonvisut S."/>
            <person name="Jumpathong W."/>
            <person name="Sittihan S."/>
            <person name="Ruangsuj P."/>
            <person name="Wanthongcharoen S."/>
            <person name="Thongpramul N."/>
            <person name="Pimmason S."/>
            <person name="Yu B."/>
            <person name="Yasawong M."/>
        </authorList>
    </citation>
    <scope>NUCLEOTIDE SEQUENCE [LARGE SCALE GENOMIC DNA]</scope>
    <source>
        <strain evidence="2 3">IM0101</strain>
    </source>
</reference>
<dbReference type="Proteomes" id="UP000275076">
    <property type="component" value="Unassembled WGS sequence"/>
</dbReference>
<feature type="domain" description="GP-PDE" evidence="1">
    <location>
        <begin position="16"/>
        <end position="249"/>
    </location>
</feature>
<dbReference type="OrthoDB" id="384721at2"/>
<keyword evidence="3" id="KW-1185">Reference proteome</keyword>
<dbReference type="InterPro" id="IPR017946">
    <property type="entry name" value="PLC-like_Pdiesterase_TIM-brl"/>
</dbReference>
<evidence type="ECO:0000313" key="2">
    <source>
        <dbReference type="EMBL" id="RSL34154.1"/>
    </source>
</evidence>
<dbReference type="CDD" id="cd08556">
    <property type="entry name" value="GDPD"/>
    <property type="match status" value="1"/>
</dbReference>
<dbReference type="SUPFAM" id="SSF51695">
    <property type="entry name" value="PLC-like phosphodiesterases"/>
    <property type="match status" value="1"/>
</dbReference>
<proteinExistence type="predicted"/>
<name>A0A3R9P983_9BACI</name>
<dbReference type="Pfam" id="PF03009">
    <property type="entry name" value="GDPD"/>
    <property type="match status" value="1"/>
</dbReference>
<dbReference type="AlphaFoldDB" id="A0A3R9P983"/>
<evidence type="ECO:0000259" key="1">
    <source>
        <dbReference type="PROSITE" id="PS51704"/>
    </source>
</evidence>
<dbReference type="PROSITE" id="PS51704">
    <property type="entry name" value="GP_PDE"/>
    <property type="match status" value="1"/>
</dbReference>
<gene>
    <name evidence="2" type="ORF">D7Z54_06200</name>
</gene>
<dbReference type="Gene3D" id="3.20.20.190">
    <property type="entry name" value="Phosphatidylinositol (PI) phosphodiesterase"/>
    <property type="match status" value="1"/>
</dbReference>
<sequence length="250" mass="28838">MLEVMIEMNYSVDSHLMIIAHRGTTAPSIKENTIEAFGLSLKEGADMIETDIRSTKDRKLICSHNAEWKNKKINEMTYEELKTKITAQEGWYPPLLSEVFALLDNGIQLNIEIKERGLEKQVLETIPSTFSKERVIITSFEESVIANVKEIDSNIRTGLIVGTSIFAGRQKTLSHWRDYFPENRLRKAKADIVCPHYRIANKLFIQRLQKKGYDIYVWTVNHPEKIKKFVRLGVDGIFTDNISTALKHRK</sequence>
<dbReference type="PANTHER" id="PTHR46211:SF1">
    <property type="entry name" value="GLYCEROPHOSPHODIESTER PHOSPHODIESTERASE, CYTOPLASMIC"/>
    <property type="match status" value="1"/>
</dbReference>
<dbReference type="GO" id="GO:0008081">
    <property type="term" value="F:phosphoric diester hydrolase activity"/>
    <property type="evidence" value="ECO:0007669"/>
    <property type="project" value="InterPro"/>
</dbReference>
<organism evidence="2 3">
    <name type="scientific">Salibacterium salarium</name>
    <dbReference type="NCBI Taxonomy" id="284579"/>
    <lineage>
        <taxon>Bacteria</taxon>
        <taxon>Bacillati</taxon>
        <taxon>Bacillota</taxon>
        <taxon>Bacilli</taxon>
        <taxon>Bacillales</taxon>
        <taxon>Bacillaceae</taxon>
    </lineage>
</organism>
<dbReference type="GO" id="GO:0006629">
    <property type="term" value="P:lipid metabolic process"/>
    <property type="evidence" value="ECO:0007669"/>
    <property type="project" value="InterPro"/>
</dbReference>
<evidence type="ECO:0000313" key="3">
    <source>
        <dbReference type="Proteomes" id="UP000275076"/>
    </source>
</evidence>
<dbReference type="InterPro" id="IPR030395">
    <property type="entry name" value="GP_PDE_dom"/>
</dbReference>
<protein>
    <submittedName>
        <fullName evidence="2">Glycerophosphodiester phosphodiesterase</fullName>
    </submittedName>
</protein>
<dbReference type="EMBL" id="RBVX01000004">
    <property type="protein sequence ID" value="RSL34154.1"/>
    <property type="molecule type" value="Genomic_DNA"/>
</dbReference>
<accession>A0A3R9P983</accession>